<gene>
    <name evidence="2" type="ORF">AALO_G00091220</name>
</gene>
<evidence type="ECO:0008006" key="4">
    <source>
        <dbReference type="Google" id="ProtNLM"/>
    </source>
</evidence>
<feature type="region of interest" description="Disordered" evidence="1">
    <location>
        <begin position="28"/>
        <end position="98"/>
    </location>
</feature>
<dbReference type="EMBL" id="JADWDJ010000007">
    <property type="protein sequence ID" value="KAG5277773.1"/>
    <property type="molecule type" value="Genomic_DNA"/>
</dbReference>
<evidence type="ECO:0000313" key="2">
    <source>
        <dbReference type="EMBL" id="KAG5277773.1"/>
    </source>
</evidence>
<comment type="caution">
    <text evidence="2">The sequence shown here is derived from an EMBL/GenBank/DDBJ whole genome shotgun (WGS) entry which is preliminary data.</text>
</comment>
<dbReference type="AlphaFoldDB" id="A0AAV6GRD7"/>
<feature type="compositionally biased region" description="Low complexity" evidence="1">
    <location>
        <begin position="81"/>
        <end position="90"/>
    </location>
</feature>
<evidence type="ECO:0000313" key="3">
    <source>
        <dbReference type="Proteomes" id="UP000823561"/>
    </source>
</evidence>
<sequence>MEQPCPQPSGLSGEQQVALLGQIVEQVDLKEEEQKESQDDVQAPQSIPQQEGGEETALNTGPELEPASNDAPSTFPVPIESLLLRPFSLRSPEEKKGY</sequence>
<organism evidence="2 3">
    <name type="scientific">Alosa alosa</name>
    <name type="common">allis shad</name>
    <dbReference type="NCBI Taxonomy" id="278164"/>
    <lineage>
        <taxon>Eukaryota</taxon>
        <taxon>Metazoa</taxon>
        <taxon>Chordata</taxon>
        <taxon>Craniata</taxon>
        <taxon>Vertebrata</taxon>
        <taxon>Euteleostomi</taxon>
        <taxon>Actinopterygii</taxon>
        <taxon>Neopterygii</taxon>
        <taxon>Teleostei</taxon>
        <taxon>Clupei</taxon>
        <taxon>Clupeiformes</taxon>
        <taxon>Clupeoidei</taxon>
        <taxon>Clupeidae</taxon>
        <taxon>Alosa</taxon>
    </lineage>
</organism>
<name>A0AAV6GRD7_9TELE</name>
<feature type="non-terminal residue" evidence="2">
    <location>
        <position position="98"/>
    </location>
</feature>
<dbReference type="Proteomes" id="UP000823561">
    <property type="component" value="Chromosome 7"/>
</dbReference>
<keyword evidence="3" id="KW-1185">Reference proteome</keyword>
<evidence type="ECO:0000256" key="1">
    <source>
        <dbReference type="SAM" id="MobiDB-lite"/>
    </source>
</evidence>
<protein>
    <recommendedName>
        <fullName evidence="4">GAGE domain-containing protein</fullName>
    </recommendedName>
</protein>
<feature type="compositionally biased region" description="Basic and acidic residues" evidence="1">
    <location>
        <begin position="28"/>
        <end position="38"/>
    </location>
</feature>
<accession>A0AAV6GRD7</accession>
<reference evidence="2" key="1">
    <citation type="submission" date="2020-10" db="EMBL/GenBank/DDBJ databases">
        <title>Chromosome-scale genome assembly of the Allis shad, Alosa alosa.</title>
        <authorList>
            <person name="Margot Z."/>
            <person name="Christophe K."/>
            <person name="Cabau C."/>
            <person name="Louis A."/>
            <person name="Berthelot C."/>
            <person name="Parey E."/>
            <person name="Roest Crollius H."/>
            <person name="Montfort J."/>
            <person name="Robinson-Rechavi M."/>
            <person name="Bucao C."/>
            <person name="Bouchez O."/>
            <person name="Gislard M."/>
            <person name="Lluch J."/>
            <person name="Milhes M."/>
            <person name="Lampietro C."/>
            <person name="Lopez Roques C."/>
            <person name="Donnadieu C."/>
            <person name="Braasch I."/>
            <person name="Desvignes T."/>
            <person name="Postlethwait J."/>
            <person name="Bobe J."/>
            <person name="Guiguen Y."/>
        </authorList>
    </citation>
    <scope>NUCLEOTIDE SEQUENCE</scope>
    <source>
        <strain evidence="2">M-15738</strain>
        <tissue evidence="2">Blood</tissue>
    </source>
</reference>
<proteinExistence type="predicted"/>